<organism evidence="1 2">
    <name type="scientific">Phyllobacterium ifriqiyense</name>
    <dbReference type="NCBI Taxonomy" id="314238"/>
    <lineage>
        <taxon>Bacteria</taxon>
        <taxon>Pseudomonadati</taxon>
        <taxon>Pseudomonadota</taxon>
        <taxon>Alphaproteobacteria</taxon>
        <taxon>Hyphomicrobiales</taxon>
        <taxon>Phyllobacteriaceae</taxon>
        <taxon>Phyllobacterium</taxon>
    </lineage>
</organism>
<proteinExistence type="predicted"/>
<gene>
    <name evidence="1" type="ORF">QFZ34_002091</name>
</gene>
<protein>
    <submittedName>
        <fullName evidence="1">Uncharacterized protein</fullName>
    </submittedName>
</protein>
<comment type="caution">
    <text evidence="1">The sequence shown here is derived from an EMBL/GenBank/DDBJ whole genome shotgun (WGS) entry which is preliminary data.</text>
</comment>
<dbReference type="RefSeq" id="WP_307280249.1">
    <property type="nucleotide sequence ID" value="NZ_JAUSZT010000003.1"/>
</dbReference>
<name>A0ABU0S848_9HYPH</name>
<evidence type="ECO:0000313" key="1">
    <source>
        <dbReference type="EMBL" id="MDQ0996909.1"/>
    </source>
</evidence>
<accession>A0ABU0S848</accession>
<reference evidence="1 2" key="1">
    <citation type="submission" date="2023-07" db="EMBL/GenBank/DDBJ databases">
        <title>Comparative genomics of wheat-associated soil bacteria to identify genetic determinants of phenazine resistance.</title>
        <authorList>
            <person name="Mouncey N."/>
        </authorList>
    </citation>
    <scope>NUCLEOTIDE SEQUENCE [LARGE SCALE GENOMIC DNA]</scope>
    <source>
        <strain evidence="1 2">W4I11</strain>
    </source>
</reference>
<sequence length="99" mass="11312">MSSNFDLSYVDWSEFDRNIETAQQNKIIADVMHAADNCLHSIFCAGDEPKWKHESQRDGLIKLREALIPLGDSIGVINAEKIRKYDEFLASQREARKAT</sequence>
<keyword evidence="2" id="KW-1185">Reference proteome</keyword>
<dbReference type="Proteomes" id="UP001237780">
    <property type="component" value="Unassembled WGS sequence"/>
</dbReference>
<dbReference type="EMBL" id="JAUSZT010000003">
    <property type="protein sequence ID" value="MDQ0996909.1"/>
    <property type="molecule type" value="Genomic_DNA"/>
</dbReference>
<evidence type="ECO:0000313" key="2">
    <source>
        <dbReference type="Proteomes" id="UP001237780"/>
    </source>
</evidence>